<organism evidence="2 3">
    <name type="scientific">Amycolatopsis bullii</name>
    <dbReference type="NCBI Taxonomy" id="941987"/>
    <lineage>
        <taxon>Bacteria</taxon>
        <taxon>Bacillati</taxon>
        <taxon>Actinomycetota</taxon>
        <taxon>Actinomycetes</taxon>
        <taxon>Pseudonocardiales</taxon>
        <taxon>Pseudonocardiaceae</taxon>
        <taxon>Amycolatopsis</taxon>
    </lineage>
</organism>
<evidence type="ECO:0000313" key="3">
    <source>
        <dbReference type="Proteomes" id="UP000649955"/>
    </source>
</evidence>
<evidence type="ECO:0000256" key="1">
    <source>
        <dbReference type="SAM" id="MobiDB-lite"/>
    </source>
</evidence>
<dbReference type="Proteomes" id="UP000649955">
    <property type="component" value="Unassembled WGS sequence"/>
</dbReference>
<evidence type="ECO:0000313" key="2">
    <source>
        <dbReference type="EMBL" id="GHG42723.1"/>
    </source>
</evidence>
<dbReference type="EMBL" id="BNAW01000054">
    <property type="protein sequence ID" value="GHG42723.1"/>
    <property type="molecule type" value="Genomic_DNA"/>
</dbReference>
<accession>A0ABQ3KTQ9</accession>
<name>A0ABQ3KTQ9_9PSEU</name>
<keyword evidence="3" id="KW-1185">Reference proteome</keyword>
<comment type="caution">
    <text evidence="2">The sequence shown here is derived from an EMBL/GenBank/DDBJ whole genome shotgun (WGS) entry which is preliminary data.</text>
</comment>
<feature type="region of interest" description="Disordered" evidence="1">
    <location>
        <begin position="1"/>
        <end position="22"/>
    </location>
</feature>
<feature type="region of interest" description="Disordered" evidence="1">
    <location>
        <begin position="57"/>
        <end position="88"/>
    </location>
</feature>
<protein>
    <submittedName>
        <fullName evidence="2">Uncharacterized protein</fullName>
    </submittedName>
</protein>
<gene>
    <name evidence="2" type="ORF">GCM10017567_75780</name>
</gene>
<proteinExistence type="predicted"/>
<feature type="compositionally biased region" description="Basic residues" evidence="1">
    <location>
        <begin position="78"/>
        <end position="88"/>
    </location>
</feature>
<reference evidence="3" key="1">
    <citation type="journal article" date="2019" name="Int. J. Syst. Evol. Microbiol.">
        <title>The Global Catalogue of Microorganisms (GCM) 10K type strain sequencing project: providing services to taxonomists for standard genome sequencing and annotation.</title>
        <authorList>
            <consortium name="The Broad Institute Genomics Platform"/>
            <consortium name="The Broad Institute Genome Sequencing Center for Infectious Disease"/>
            <person name="Wu L."/>
            <person name="Ma J."/>
        </authorList>
    </citation>
    <scope>NUCLEOTIDE SEQUENCE [LARGE SCALE GENOMIC DNA]</scope>
    <source>
        <strain evidence="3">CGMCC 4.7680</strain>
    </source>
</reference>
<sequence>MLPDSATRKSGRILATKSGSQNMTTQVGEVRAGFTLAQLSNAFRGYRIAERFNLDLGQGTDGVSVNDAGERSASASTTHRRRTTRPGG</sequence>